<evidence type="ECO:0000256" key="1">
    <source>
        <dbReference type="SAM" id="MobiDB-lite"/>
    </source>
</evidence>
<proteinExistence type="predicted"/>
<protein>
    <submittedName>
        <fullName evidence="2">Uncharacterized protein</fullName>
    </submittedName>
</protein>
<sequence>MPSFISASVGHNESRSTIGVGSGKDDVNFFQRSASCLWVEEVYDRNVNEVDDGKEQVASPFGLVDENWSEHHHGKVANPIGTRGDGGGHGSSSQCIDFWWVHPCSTNQEQWSSSESVNQKEGWNGKDSVDNGEDTTHDEGLSSGKIQGVLKQDSGVINRCVTASELLEELGTGSQHHSSEVLMLSPTEKLFESELGVIESVNSVCNHGRLGNDTVPSWRLWQTGHKQKQPQSKHDLQSNWQSPRNRTVCVRQTKVDPIGNQSTDSDDRTFKIDQTTSILWFRVLGLPHRNGGRVHTVTDTSDRSSNDEVAQLPVRLEWENRHDGTNDNDKGAEHDHVTSSQTLTPNHSKQSTKETSNLVTSSHNTLDDSSVSGGTTDGRELLLELWGSDDTTHKALVIAKQAETHHRGESDSPSELSATQTKCIVFISEAIIPNSQVGLFVVVCG</sequence>
<accession>A0A9P8T275</accession>
<dbReference type="EMBL" id="JAEUBD010001266">
    <property type="protein sequence ID" value="KAH3662675.1"/>
    <property type="molecule type" value="Genomic_DNA"/>
</dbReference>
<feature type="region of interest" description="Disordered" evidence="1">
    <location>
        <begin position="290"/>
        <end position="374"/>
    </location>
</feature>
<evidence type="ECO:0000313" key="3">
    <source>
        <dbReference type="Proteomes" id="UP000788993"/>
    </source>
</evidence>
<name>A0A9P8T275_9ASCO</name>
<feature type="compositionally biased region" description="Basic and acidic residues" evidence="1">
    <location>
        <begin position="316"/>
        <end position="337"/>
    </location>
</feature>
<reference evidence="2" key="1">
    <citation type="journal article" date="2021" name="Open Biol.">
        <title>Shared evolutionary footprints suggest mitochondrial oxidative damage underlies multiple complex I losses in fungi.</title>
        <authorList>
            <person name="Schikora-Tamarit M.A."/>
            <person name="Marcet-Houben M."/>
            <person name="Nosek J."/>
            <person name="Gabaldon T."/>
        </authorList>
    </citation>
    <scope>NUCLEOTIDE SEQUENCE</scope>
    <source>
        <strain evidence="2">NCAIM Y.01608</strain>
    </source>
</reference>
<gene>
    <name evidence="2" type="ORF">OGATHE_004250</name>
</gene>
<evidence type="ECO:0000313" key="2">
    <source>
        <dbReference type="EMBL" id="KAH3662675.1"/>
    </source>
</evidence>
<dbReference type="Proteomes" id="UP000788993">
    <property type="component" value="Unassembled WGS sequence"/>
</dbReference>
<comment type="caution">
    <text evidence="2">The sequence shown here is derived from an EMBL/GenBank/DDBJ whole genome shotgun (WGS) entry which is preliminary data.</text>
</comment>
<feature type="compositionally biased region" description="Basic and acidic residues" evidence="1">
    <location>
        <begin position="123"/>
        <end position="140"/>
    </location>
</feature>
<organism evidence="2 3">
    <name type="scientific">Ogataea polymorpha</name>
    <dbReference type="NCBI Taxonomy" id="460523"/>
    <lineage>
        <taxon>Eukaryota</taxon>
        <taxon>Fungi</taxon>
        <taxon>Dikarya</taxon>
        <taxon>Ascomycota</taxon>
        <taxon>Saccharomycotina</taxon>
        <taxon>Pichiomycetes</taxon>
        <taxon>Pichiales</taxon>
        <taxon>Pichiaceae</taxon>
        <taxon>Ogataea</taxon>
    </lineage>
</organism>
<feature type="compositionally biased region" description="Polar residues" evidence="1">
    <location>
        <begin position="110"/>
        <end position="121"/>
    </location>
</feature>
<dbReference type="AlphaFoldDB" id="A0A9P8T275"/>
<feature type="region of interest" description="Disordered" evidence="1">
    <location>
        <begin position="110"/>
        <end position="145"/>
    </location>
</feature>
<feature type="compositionally biased region" description="Polar residues" evidence="1">
    <location>
        <begin position="338"/>
        <end position="374"/>
    </location>
</feature>
<keyword evidence="3" id="KW-1185">Reference proteome</keyword>
<reference evidence="2" key="2">
    <citation type="submission" date="2021-01" db="EMBL/GenBank/DDBJ databases">
        <authorList>
            <person name="Schikora-Tamarit M.A."/>
        </authorList>
    </citation>
    <scope>NUCLEOTIDE SEQUENCE</scope>
    <source>
        <strain evidence="2">NCAIM Y.01608</strain>
    </source>
</reference>